<evidence type="ECO:0000313" key="3">
    <source>
        <dbReference type="Proteomes" id="UP001281003"/>
    </source>
</evidence>
<feature type="region of interest" description="Disordered" evidence="1">
    <location>
        <begin position="1"/>
        <end position="76"/>
    </location>
</feature>
<dbReference type="EMBL" id="JAUTDP010000015">
    <property type="protein sequence ID" value="KAK3388488.1"/>
    <property type="molecule type" value="Genomic_DNA"/>
</dbReference>
<feature type="compositionally biased region" description="Polar residues" evidence="1">
    <location>
        <begin position="8"/>
        <end position="19"/>
    </location>
</feature>
<feature type="compositionally biased region" description="Gly residues" evidence="1">
    <location>
        <begin position="61"/>
        <end position="76"/>
    </location>
</feature>
<dbReference type="Proteomes" id="UP001281003">
    <property type="component" value="Unassembled WGS sequence"/>
</dbReference>
<sequence>MPKHSMTKSDSSRIQSSQAKRGGNMSSGGFAARAQSAGDKWAGTNKGSSGYTSYTASSSRGSGGGGSGGYGSCCVM</sequence>
<reference evidence="2" key="1">
    <citation type="journal article" date="2023" name="Mol. Phylogenet. Evol.">
        <title>Genome-scale phylogeny and comparative genomics of the fungal order Sordariales.</title>
        <authorList>
            <person name="Hensen N."/>
            <person name="Bonometti L."/>
            <person name="Westerberg I."/>
            <person name="Brannstrom I.O."/>
            <person name="Guillou S."/>
            <person name="Cros-Aarteil S."/>
            <person name="Calhoun S."/>
            <person name="Haridas S."/>
            <person name="Kuo A."/>
            <person name="Mondo S."/>
            <person name="Pangilinan J."/>
            <person name="Riley R."/>
            <person name="LaButti K."/>
            <person name="Andreopoulos B."/>
            <person name="Lipzen A."/>
            <person name="Chen C."/>
            <person name="Yan M."/>
            <person name="Daum C."/>
            <person name="Ng V."/>
            <person name="Clum A."/>
            <person name="Steindorff A."/>
            <person name="Ohm R.A."/>
            <person name="Martin F."/>
            <person name="Silar P."/>
            <person name="Natvig D.O."/>
            <person name="Lalanne C."/>
            <person name="Gautier V."/>
            <person name="Ament-Velasquez S.L."/>
            <person name="Kruys A."/>
            <person name="Hutchinson M.I."/>
            <person name="Powell A.J."/>
            <person name="Barry K."/>
            <person name="Miller A.N."/>
            <person name="Grigoriev I.V."/>
            <person name="Debuchy R."/>
            <person name="Gladieux P."/>
            <person name="Hiltunen Thoren M."/>
            <person name="Johannesson H."/>
        </authorList>
    </citation>
    <scope>NUCLEOTIDE SEQUENCE</scope>
    <source>
        <strain evidence="2">FGSC 1904</strain>
    </source>
</reference>
<evidence type="ECO:0000313" key="2">
    <source>
        <dbReference type="EMBL" id="KAK3388488.1"/>
    </source>
</evidence>
<gene>
    <name evidence="2" type="ORF">B0T20DRAFT_484062</name>
</gene>
<feature type="compositionally biased region" description="Low complexity" evidence="1">
    <location>
        <begin position="47"/>
        <end position="60"/>
    </location>
</feature>
<organism evidence="2 3">
    <name type="scientific">Sordaria brevicollis</name>
    <dbReference type="NCBI Taxonomy" id="83679"/>
    <lineage>
        <taxon>Eukaryota</taxon>
        <taxon>Fungi</taxon>
        <taxon>Dikarya</taxon>
        <taxon>Ascomycota</taxon>
        <taxon>Pezizomycotina</taxon>
        <taxon>Sordariomycetes</taxon>
        <taxon>Sordariomycetidae</taxon>
        <taxon>Sordariales</taxon>
        <taxon>Sordariaceae</taxon>
        <taxon>Sordaria</taxon>
    </lineage>
</organism>
<reference evidence="2" key="2">
    <citation type="submission" date="2023-07" db="EMBL/GenBank/DDBJ databases">
        <authorList>
            <consortium name="Lawrence Berkeley National Laboratory"/>
            <person name="Haridas S."/>
            <person name="Hensen N."/>
            <person name="Bonometti L."/>
            <person name="Westerberg I."/>
            <person name="Brannstrom I.O."/>
            <person name="Guillou S."/>
            <person name="Cros-Aarteil S."/>
            <person name="Calhoun S."/>
            <person name="Kuo A."/>
            <person name="Mondo S."/>
            <person name="Pangilinan J."/>
            <person name="Riley R."/>
            <person name="LaButti K."/>
            <person name="Andreopoulos B."/>
            <person name="Lipzen A."/>
            <person name="Chen C."/>
            <person name="Yanf M."/>
            <person name="Daum C."/>
            <person name="Ng V."/>
            <person name="Clum A."/>
            <person name="Steindorff A."/>
            <person name="Ohm R."/>
            <person name="Martin F."/>
            <person name="Silar P."/>
            <person name="Natvig D."/>
            <person name="Lalanne C."/>
            <person name="Gautier V."/>
            <person name="Ament-velasquez S.L."/>
            <person name="Kruys A."/>
            <person name="Hutchinson M.I."/>
            <person name="Powell A.J."/>
            <person name="Barry K."/>
            <person name="Miller A.N."/>
            <person name="Grigoriev I.V."/>
            <person name="Debuchy R."/>
            <person name="Gladieux P."/>
            <person name="Thoren M.H."/>
            <person name="Johannesson H."/>
        </authorList>
    </citation>
    <scope>NUCLEOTIDE SEQUENCE</scope>
    <source>
        <strain evidence="2">FGSC 1904</strain>
    </source>
</reference>
<evidence type="ECO:0000256" key="1">
    <source>
        <dbReference type="SAM" id="MobiDB-lite"/>
    </source>
</evidence>
<name>A0AAE0NVE8_SORBR</name>
<proteinExistence type="predicted"/>
<accession>A0AAE0NVE8</accession>
<protein>
    <submittedName>
        <fullName evidence="2">Uncharacterized protein</fullName>
    </submittedName>
</protein>
<comment type="caution">
    <text evidence="2">The sequence shown here is derived from an EMBL/GenBank/DDBJ whole genome shotgun (WGS) entry which is preliminary data.</text>
</comment>
<dbReference type="AlphaFoldDB" id="A0AAE0NVE8"/>
<keyword evidence="3" id="KW-1185">Reference proteome</keyword>